<feature type="domain" description="FAD dependent oxidoreductase" evidence="1">
    <location>
        <begin position="28"/>
        <end position="440"/>
    </location>
</feature>
<dbReference type="InterPro" id="IPR036188">
    <property type="entry name" value="FAD/NAD-bd_sf"/>
</dbReference>
<accession>A0A1F8FVY3</accession>
<dbReference type="Pfam" id="PF01266">
    <property type="entry name" value="DAO"/>
    <property type="match status" value="1"/>
</dbReference>
<gene>
    <name evidence="2" type="ORF">A3C88_01650</name>
</gene>
<dbReference type="AlphaFoldDB" id="A0A1F8FVY3"/>
<dbReference type="STRING" id="1802685.A3C88_01650"/>
<dbReference type="EMBL" id="MGJZ01000013">
    <property type="protein sequence ID" value="OGN17334.1"/>
    <property type="molecule type" value="Genomic_DNA"/>
</dbReference>
<dbReference type="GO" id="GO:0005737">
    <property type="term" value="C:cytoplasm"/>
    <property type="evidence" value="ECO:0007669"/>
    <property type="project" value="TreeGrafter"/>
</dbReference>
<dbReference type="SUPFAM" id="SSF51905">
    <property type="entry name" value="FAD/NAD(P)-binding domain"/>
    <property type="match status" value="1"/>
</dbReference>
<protein>
    <recommendedName>
        <fullName evidence="1">FAD dependent oxidoreductase domain-containing protein</fullName>
    </recommendedName>
</protein>
<sequence>MIPNYSPWIKQLNRTRPAIPLGEDLKTDVAIVGGGIAGVVSAYFTLRDTDKDVVLLEADRIAHGATGHNAGQITGHFERPLVDIVAEFGLEAAISGQKSIESAWLILEEIYSETGLQTPLYRFTGYTGFTNEDQLLAELKNASCRATGGLIPDPIMISDESGIEHSIPGEFKKFYSVVPQSDILSILEAKKDEYIAAVAQPKGCLNSALFTEELVGYLLAKHRGRFDLFEESPVSRVVLKEGIGGVEVLGHQVTAERILLCTNGFENFHIKNEAGADIDTKFHHLVLGRIGYMAGYIEPLASPPITISYFPKVREHPDDPTGEGYFYLTRRPHEKDGTDNLVCTGGPEKVLPNQALYSRQELCNEEMREIIDSFLIDNYKNYPEGGTEYAFCWHGLMGYTPNGIRRIGFEPCNPVLMYNLGCNGVGILPSIYGGKRISQLLSGEQLEQSIFDPIDQRCEVAPASPELQEIPATL</sequence>
<comment type="caution">
    <text evidence="2">The sequence shown here is derived from an EMBL/GenBank/DDBJ whole genome shotgun (WGS) entry which is preliminary data.</text>
</comment>
<reference evidence="2 3" key="1">
    <citation type="journal article" date="2016" name="Nat. Commun.">
        <title>Thousands of microbial genomes shed light on interconnected biogeochemical processes in an aquifer system.</title>
        <authorList>
            <person name="Anantharaman K."/>
            <person name="Brown C.T."/>
            <person name="Hug L.A."/>
            <person name="Sharon I."/>
            <person name="Castelle C.J."/>
            <person name="Probst A.J."/>
            <person name="Thomas B.C."/>
            <person name="Singh A."/>
            <person name="Wilkins M.J."/>
            <person name="Karaoz U."/>
            <person name="Brodie E.L."/>
            <person name="Williams K.H."/>
            <person name="Hubbard S.S."/>
            <person name="Banfield J.F."/>
        </authorList>
    </citation>
    <scope>NUCLEOTIDE SEQUENCE [LARGE SCALE GENOMIC DNA]</scope>
</reference>
<evidence type="ECO:0000313" key="3">
    <source>
        <dbReference type="Proteomes" id="UP000178117"/>
    </source>
</evidence>
<dbReference type="Proteomes" id="UP000178117">
    <property type="component" value="Unassembled WGS sequence"/>
</dbReference>
<organism evidence="2 3">
    <name type="scientific">Candidatus Yanofskybacteria bacterium RIFCSPHIGHO2_02_FULL_50_12</name>
    <dbReference type="NCBI Taxonomy" id="1802685"/>
    <lineage>
        <taxon>Bacteria</taxon>
        <taxon>Candidatus Yanofskyibacteriota</taxon>
    </lineage>
</organism>
<dbReference type="Gene3D" id="3.30.9.10">
    <property type="entry name" value="D-Amino Acid Oxidase, subunit A, domain 2"/>
    <property type="match status" value="2"/>
</dbReference>
<proteinExistence type="predicted"/>
<name>A0A1F8FVY3_9BACT</name>
<evidence type="ECO:0000259" key="1">
    <source>
        <dbReference type="Pfam" id="PF01266"/>
    </source>
</evidence>
<dbReference type="PANTHER" id="PTHR13847:SF281">
    <property type="entry name" value="FAD DEPENDENT OXIDOREDUCTASE DOMAIN-CONTAINING PROTEIN"/>
    <property type="match status" value="1"/>
</dbReference>
<dbReference type="PANTHER" id="PTHR13847">
    <property type="entry name" value="SARCOSINE DEHYDROGENASE-RELATED"/>
    <property type="match status" value="1"/>
</dbReference>
<evidence type="ECO:0000313" key="2">
    <source>
        <dbReference type="EMBL" id="OGN17334.1"/>
    </source>
</evidence>
<dbReference type="InterPro" id="IPR006076">
    <property type="entry name" value="FAD-dep_OxRdtase"/>
</dbReference>
<dbReference type="Gene3D" id="3.50.50.60">
    <property type="entry name" value="FAD/NAD(P)-binding domain"/>
    <property type="match status" value="2"/>
</dbReference>